<dbReference type="EMBL" id="CP119631">
    <property type="protein sequence ID" value="WES09713.1"/>
    <property type="molecule type" value="Genomic_DNA"/>
</dbReference>
<reference evidence="2" key="1">
    <citation type="submission" date="2023-03" db="EMBL/GenBank/DDBJ databases">
        <authorList>
            <person name="Liu Z."/>
        </authorList>
    </citation>
    <scope>NUCLEOTIDE SEQUENCE</scope>
    <source>
        <strain evidence="2">Bc006</strain>
        <plasmid evidence="2">p.BC006.2</plasmid>
    </source>
</reference>
<protein>
    <submittedName>
        <fullName evidence="2">DUF2829 domain-containing protein</fullName>
    </submittedName>
</protein>
<dbReference type="RefSeq" id="WP_270708762.1">
    <property type="nucleotide sequence ID" value="NZ_CP119631.1"/>
</dbReference>
<sequence>MRYTTVIEEGLSFGDAMNALMKGRKVTRVVWGGYWCKQVLLGKQDTKLPEWSGQFIVAALKEGGYAPAQPYQADMFANDWMVVE</sequence>
<evidence type="ECO:0000313" key="2">
    <source>
        <dbReference type="EMBL" id="WES09713.1"/>
    </source>
</evidence>
<dbReference type="InterPro" id="IPR021361">
    <property type="entry name" value="Tad2-like_dom"/>
</dbReference>
<dbReference type="Proteomes" id="UP001221092">
    <property type="component" value="Plasmid p.BC006.2"/>
</dbReference>
<name>A0AAX3QKF8_9BACI</name>
<dbReference type="Pfam" id="PF11195">
    <property type="entry name" value="Tad2-like"/>
    <property type="match status" value="1"/>
</dbReference>
<gene>
    <name evidence="2" type="ORF">P3K65_27750</name>
</gene>
<geneLocation type="plasmid" evidence="2 3">
    <name>p.BC006.2</name>
</geneLocation>
<keyword evidence="2" id="KW-0614">Plasmid</keyword>
<proteinExistence type="predicted"/>
<organism evidence="2 3">
    <name type="scientific">Bacillus paranthracis</name>
    <dbReference type="NCBI Taxonomy" id="2026186"/>
    <lineage>
        <taxon>Bacteria</taxon>
        <taxon>Bacillati</taxon>
        <taxon>Bacillota</taxon>
        <taxon>Bacilli</taxon>
        <taxon>Bacillales</taxon>
        <taxon>Bacillaceae</taxon>
        <taxon>Bacillus</taxon>
        <taxon>Bacillus cereus group</taxon>
    </lineage>
</organism>
<feature type="domain" description="Thoeris anti-defense 2-like" evidence="1">
    <location>
        <begin position="12"/>
        <end position="83"/>
    </location>
</feature>
<evidence type="ECO:0000313" key="3">
    <source>
        <dbReference type="Proteomes" id="UP001221092"/>
    </source>
</evidence>
<evidence type="ECO:0000259" key="1">
    <source>
        <dbReference type="Pfam" id="PF11195"/>
    </source>
</evidence>
<dbReference type="AlphaFoldDB" id="A0AAX3QKF8"/>
<accession>A0AAX3QKF8</accession>